<feature type="compositionally biased region" description="Basic and acidic residues" evidence="1">
    <location>
        <begin position="49"/>
        <end position="60"/>
    </location>
</feature>
<name>A0AAU8FMP9_9BACT</name>
<feature type="signal peptide" evidence="2">
    <location>
        <begin position="1"/>
        <end position="27"/>
    </location>
</feature>
<evidence type="ECO:0008006" key="4">
    <source>
        <dbReference type="Google" id="ProtNLM"/>
    </source>
</evidence>
<feature type="compositionally biased region" description="Low complexity" evidence="1">
    <location>
        <begin position="310"/>
        <end position="400"/>
    </location>
</feature>
<keyword evidence="2" id="KW-0732">Signal</keyword>
<reference evidence="3" key="1">
    <citation type="submission" date="2024-06" db="EMBL/GenBank/DDBJ databases">
        <title>Sequencing and assembly of the genome of Dyadobacter sp. strain 676, a symbiont of Cyamopsis tetragonoloba.</title>
        <authorList>
            <person name="Guro P."/>
            <person name="Sazanova A."/>
            <person name="Kuznetsova I."/>
            <person name="Belimov A."/>
            <person name="Safronova V."/>
        </authorList>
    </citation>
    <scope>NUCLEOTIDE SEQUENCE</scope>
    <source>
        <strain evidence="3">676</strain>
    </source>
</reference>
<feature type="region of interest" description="Disordered" evidence="1">
    <location>
        <begin position="47"/>
        <end position="68"/>
    </location>
</feature>
<organism evidence="3">
    <name type="scientific">Dyadobacter sp. 676</name>
    <dbReference type="NCBI Taxonomy" id="3088362"/>
    <lineage>
        <taxon>Bacteria</taxon>
        <taxon>Pseudomonadati</taxon>
        <taxon>Bacteroidota</taxon>
        <taxon>Cytophagia</taxon>
        <taxon>Cytophagales</taxon>
        <taxon>Spirosomataceae</taxon>
        <taxon>Dyadobacter</taxon>
    </lineage>
</organism>
<dbReference type="EMBL" id="CP159289">
    <property type="protein sequence ID" value="XCH25312.1"/>
    <property type="molecule type" value="Genomic_DNA"/>
</dbReference>
<evidence type="ECO:0000256" key="2">
    <source>
        <dbReference type="SAM" id="SignalP"/>
    </source>
</evidence>
<feature type="region of interest" description="Disordered" evidence="1">
    <location>
        <begin position="232"/>
        <end position="416"/>
    </location>
</feature>
<sequence length="416" mass="44964">MSMFNKAKYLSLLVLLGAWGCTSNQYASRSGGDDLYGGSSGGGLVLTDRGGDQEVSRSDNPDYAYTGNYSENGTADYYDENYLSSRSVRRQVSTDVGYNAGFVDGYNSASMNNMYYGGLGSYWPGSYAGLSLNFGYGGFRMRPYVGFGFGSMFGYSPWSYGSMLSWGYDPFGYYNPWGYSPWGYNSLYGWGGYYDGFYGYGYSPWAYSRPVIVINNPERGIARTYGPRVVDASRSRSNERYNSNFVNSSRNRTATGTTRGSRDGNRVVSGDTYASPRTSRGSYRGDAASAGGRTNGDSYSSRGVIDAGNTYYSRPRSTNSSNYSSESGNSNGASYYSTPRSSRGASSYSSPSYSAPSRSQSDYSAPSRSYSSPRSESYSAPSRTYSAPSYSAPSRSYSAPSGGGGGSTSRSSRGPR</sequence>
<dbReference type="RefSeq" id="WP_353720614.1">
    <property type="nucleotide sequence ID" value="NZ_CP159289.1"/>
</dbReference>
<gene>
    <name evidence="3" type="ORF">ABV298_02465</name>
</gene>
<accession>A0AAU8FMP9</accession>
<proteinExistence type="predicted"/>
<dbReference type="AlphaFoldDB" id="A0AAU8FMP9"/>
<evidence type="ECO:0000256" key="1">
    <source>
        <dbReference type="SAM" id="MobiDB-lite"/>
    </source>
</evidence>
<feature type="chain" id="PRO_5043526628" description="Prolyl-tRNA synthetase" evidence="2">
    <location>
        <begin position="28"/>
        <end position="416"/>
    </location>
</feature>
<evidence type="ECO:0000313" key="3">
    <source>
        <dbReference type="EMBL" id="XCH25312.1"/>
    </source>
</evidence>
<feature type="compositionally biased region" description="Polar residues" evidence="1">
    <location>
        <begin position="245"/>
        <end position="259"/>
    </location>
</feature>
<protein>
    <recommendedName>
        <fullName evidence="4">Prolyl-tRNA synthetase</fullName>
    </recommendedName>
</protein>